<dbReference type="KEGG" id="psco:LY89DRAFT_106229"/>
<sequence>MVHIGIKKSPPKLCAEDNPFIVSTSSDRTNSAARRLIRSHVMRGKNRRKSPSSSMKTGAWLNSGTCSDEELVSAQRECILSGPGLGFFGSGLRLIPFADDMQPYMLDLVFKFFTILMQAMYPIQLCLSVDSRNTVWMEYLQTDTMFLHSQLWLAQTYFDWTQNRPPSRRALLHESKTLHLLRHRVTDPSTATSDQTISVVVTLVNMTALSGHRELARKHMAGLSKMVSVRGGLRALRENTQLQLKVCRADLSTALSTDIPPFLFTAPQISWSPFLPSSPSPLAPPLPNLDAKLLAIYHDLHTFSQSANLAFQSASKLPPELFQEILISTQYRLMLLSFPADGSALELLRLGMLAFSTSVFLQARGIRVRYEALAGWLRDAAAAREEEGRGADLGIWILFMAGISGGEEEDGWILPMLKTEMGNREMREWGVVRALLKRYPWVDALHDEVGKRIFGRVEVVDTA</sequence>
<gene>
    <name evidence="1" type="ORF">LY89DRAFT_106229</name>
</gene>
<dbReference type="AlphaFoldDB" id="A0A194X550"/>
<dbReference type="OrthoDB" id="4158087at2759"/>
<protein>
    <submittedName>
        <fullName evidence="1">Uncharacterized protein</fullName>
    </submittedName>
</protein>
<name>A0A194X550_MOLSC</name>
<proteinExistence type="predicted"/>
<dbReference type="InParanoid" id="A0A194X550"/>
<accession>A0A194X550</accession>
<dbReference type="RefSeq" id="XP_018069554.1">
    <property type="nucleotide sequence ID" value="XM_018205041.1"/>
</dbReference>
<dbReference type="Proteomes" id="UP000070700">
    <property type="component" value="Unassembled WGS sequence"/>
</dbReference>
<dbReference type="EMBL" id="KQ947418">
    <property type="protein sequence ID" value="KUJ15199.1"/>
    <property type="molecule type" value="Genomic_DNA"/>
</dbReference>
<evidence type="ECO:0000313" key="1">
    <source>
        <dbReference type="EMBL" id="KUJ15199.1"/>
    </source>
</evidence>
<dbReference type="GeneID" id="28814767"/>
<dbReference type="PANTHER" id="PTHR37540">
    <property type="entry name" value="TRANSCRIPTION FACTOR (ACR-2), PUTATIVE-RELATED-RELATED"/>
    <property type="match status" value="1"/>
</dbReference>
<reference evidence="1 2" key="1">
    <citation type="submission" date="2015-10" db="EMBL/GenBank/DDBJ databases">
        <title>Full genome of DAOMC 229536 Phialocephala scopiformis, a fungal endophyte of spruce producing the potent anti-insectan compound rugulosin.</title>
        <authorList>
            <consortium name="DOE Joint Genome Institute"/>
            <person name="Walker A.K."/>
            <person name="Frasz S.L."/>
            <person name="Seifert K.A."/>
            <person name="Miller J.D."/>
            <person name="Mondo S.J."/>
            <person name="Labutti K."/>
            <person name="Lipzen A."/>
            <person name="Dockter R."/>
            <person name="Kennedy M."/>
            <person name="Grigoriev I.V."/>
            <person name="Spatafora J.W."/>
        </authorList>
    </citation>
    <scope>NUCLEOTIDE SEQUENCE [LARGE SCALE GENOMIC DNA]</scope>
    <source>
        <strain evidence="1 2">CBS 120377</strain>
    </source>
</reference>
<keyword evidence="2" id="KW-1185">Reference proteome</keyword>
<evidence type="ECO:0000313" key="2">
    <source>
        <dbReference type="Proteomes" id="UP000070700"/>
    </source>
</evidence>
<organism evidence="1 2">
    <name type="scientific">Mollisia scopiformis</name>
    <name type="common">Conifer needle endophyte fungus</name>
    <name type="synonym">Phialocephala scopiformis</name>
    <dbReference type="NCBI Taxonomy" id="149040"/>
    <lineage>
        <taxon>Eukaryota</taxon>
        <taxon>Fungi</taxon>
        <taxon>Dikarya</taxon>
        <taxon>Ascomycota</taxon>
        <taxon>Pezizomycotina</taxon>
        <taxon>Leotiomycetes</taxon>
        <taxon>Helotiales</taxon>
        <taxon>Mollisiaceae</taxon>
        <taxon>Mollisia</taxon>
    </lineage>
</organism>